<keyword evidence="2 9" id="KW-0732">Signal</keyword>
<reference evidence="11 12" key="1">
    <citation type="submission" date="2014-06" db="EMBL/GenBank/DDBJ databases">
        <authorList>
            <person name="Swart Estienne"/>
        </authorList>
    </citation>
    <scope>NUCLEOTIDE SEQUENCE [LARGE SCALE GENOMIC DNA]</scope>
    <source>
        <strain evidence="11 12">130c</strain>
    </source>
</reference>
<keyword evidence="3 7" id="KW-0378">Hydrolase</keyword>
<evidence type="ECO:0000256" key="7">
    <source>
        <dbReference type="PIRNR" id="PIRNR000862"/>
    </source>
</evidence>
<feature type="active site" description="Charge relay system" evidence="8">
    <location>
        <position position="357"/>
    </location>
</feature>
<proteinExistence type="inferred from homology"/>
<evidence type="ECO:0000259" key="10">
    <source>
        <dbReference type="Pfam" id="PF04083"/>
    </source>
</evidence>
<dbReference type="Pfam" id="PF04083">
    <property type="entry name" value="Abhydro_lipase"/>
    <property type="match status" value="1"/>
</dbReference>
<evidence type="ECO:0000256" key="6">
    <source>
        <dbReference type="ARBA" id="ARBA00023180"/>
    </source>
</evidence>
<comment type="similarity">
    <text evidence="1 7">Belongs to the AB hydrolase superfamily. Lipase family.</text>
</comment>
<feature type="chain" id="PRO_5001729215" description="Lipase" evidence="9">
    <location>
        <begin position="17"/>
        <end position="422"/>
    </location>
</feature>
<protein>
    <recommendedName>
        <fullName evidence="7">Lipase</fullName>
    </recommendedName>
</protein>
<dbReference type="PIRSF" id="PIRSF000862">
    <property type="entry name" value="Steryl_ester_lip"/>
    <property type="match status" value="1"/>
</dbReference>
<feature type="active site" description="Charge relay system" evidence="8">
    <location>
        <position position="386"/>
    </location>
</feature>
<evidence type="ECO:0000256" key="1">
    <source>
        <dbReference type="ARBA" id="ARBA00010701"/>
    </source>
</evidence>
<keyword evidence="12" id="KW-1185">Reference proteome</keyword>
<feature type="domain" description="Partial AB-hydrolase lipase" evidence="10">
    <location>
        <begin position="40"/>
        <end position="101"/>
    </location>
</feature>
<dbReference type="InParanoid" id="A0A078A2E5"/>
<evidence type="ECO:0000256" key="2">
    <source>
        <dbReference type="ARBA" id="ARBA00022729"/>
    </source>
</evidence>
<organism evidence="11 12">
    <name type="scientific">Stylonychia lemnae</name>
    <name type="common">Ciliate</name>
    <dbReference type="NCBI Taxonomy" id="5949"/>
    <lineage>
        <taxon>Eukaryota</taxon>
        <taxon>Sar</taxon>
        <taxon>Alveolata</taxon>
        <taxon>Ciliophora</taxon>
        <taxon>Intramacronucleata</taxon>
        <taxon>Spirotrichea</taxon>
        <taxon>Stichotrichia</taxon>
        <taxon>Sporadotrichida</taxon>
        <taxon>Oxytrichidae</taxon>
        <taxon>Stylonychinae</taxon>
        <taxon>Stylonychia</taxon>
    </lineage>
</organism>
<name>A0A078A2E5_STYLE</name>
<dbReference type="InterPro" id="IPR006693">
    <property type="entry name" value="AB_hydrolase_lipase"/>
</dbReference>
<accession>A0A078A2E5</accession>
<evidence type="ECO:0000256" key="8">
    <source>
        <dbReference type="PIRSR" id="PIRSR000862-1"/>
    </source>
</evidence>
<dbReference type="FunFam" id="3.40.50.1820:FF:000057">
    <property type="entry name" value="Lipase"/>
    <property type="match status" value="1"/>
</dbReference>
<evidence type="ECO:0000256" key="5">
    <source>
        <dbReference type="ARBA" id="ARBA00023098"/>
    </source>
</evidence>
<evidence type="ECO:0000256" key="4">
    <source>
        <dbReference type="ARBA" id="ARBA00022963"/>
    </source>
</evidence>
<dbReference type="GO" id="GO:0016042">
    <property type="term" value="P:lipid catabolic process"/>
    <property type="evidence" value="ECO:0007669"/>
    <property type="project" value="UniProtKB-KW"/>
</dbReference>
<evidence type="ECO:0000313" key="12">
    <source>
        <dbReference type="Proteomes" id="UP000039865"/>
    </source>
</evidence>
<dbReference type="EMBL" id="CCKQ01005146">
    <property type="protein sequence ID" value="CDW76300.1"/>
    <property type="molecule type" value="Genomic_DNA"/>
</dbReference>
<dbReference type="InterPro" id="IPR025483">
    <property type="entry name" value="Lipase_euk"/>
</dbReference>
<dbReference type="PANTHER" id="PTHR11005">
    <property type="entry name" value="LYSOSOMAL ACID LIPASE-RELATED"/>
    <property type="match status" value="1"/>
</dbReference>
<dbReference type="OMA" id="WRMYNEI"/>
<dbReference type="Gene3D" id="3.40.50.1820">
    <property type="entry name" value="alpha/beta hydrolase"/>
    <property type="match status" value="1"/>
</dbReference>
<dbReference type="GO" id="GO:0016788">
    <property type="term" value="F:hydrolase activity, acting on ester bonds"/>
    <property type="evidence" value="ECO:0007669"/>
    <property type="project" value="InterPro"/>
</dbReference>
<evidence type="ECO:0000256" key="9">
    <source>
        <dbReference type="SAM" id="SignalP"/>
    </source>
</evidence>
<keyword evidence="6" id="KW-0325">Glycoprotein</keyword>
<dbReference type="SUPFAM" id="SSF53474">
    <property type="entry name" value="alpha/beta-Hydrolases"/>
    <property type="match status" value="1"/>
</dbReference>
<evidence type="ECO:0000256" key="3">
    <source>
        <dbReference type="ARBA" id="ARBA00022801"/>
    </source>
</evidence>
<dbReference type="AlphaFoldDB" id="A0A078A2E5"/>
<evidence type="ECO:0000313" key="11">
    <source>
        <dbReference type="EMBL" id="CDW76300.1"/>
    </source>
</evidence>
<dbReference type="Proteomes" id="UP000039865">
    <property type="component" value="Unassembled WGS sequence"/>
</dbReference>
<dbReference type="OrthoDB" id="8040642at2759"/>
<feature type="signal peptide" evidence="9">
    <location>
        <begin position="1"/>
        <end position="16"/>
    </location>
</feature>
<keyword evidence="5" id="KW-0443">Lipid metabolism</keyword>
<keyword evidence="4 7" id="KW-0442">Lipid degradation</keyword>
<dbReference type="InterPro" id="IPR029058">
    <property type="entry name" value="AB_hydrolase_fold"/>
</dbReference>
<sequence>MKFLTLTIALLGYVSANFLSSYPHFFIKSSADDDANKSLKEIVKENGFAIEQHTVTTADGYILTLFRVPGFLNETIQDPIKKPVVLLQHGLEADADCWVINSPDVTHTFVLARQGFDVWMGNNRGNKYSLAHKTLDPNDPVDKPKFWQFSFEQMGIYDLPAEIDYILEVTGQEKLSYVGHSEGTTQMFIGASLNQEYFKSKVNVFLALAPITRIGHVRTTLLKLLADNVDAVQHLIIDDFGMYDMFGPDWLRDQVTAAFCDTKLGSLICDAFLEMIGDMDVSVDNLSRVKTYLTHVPSGSGYRDFVHYAQIINTDRFQRYDFGADINLDKYNSTIPPLYPIDQIKDFPIALFGGTLDELGSVTDVDWTNQQLGNNVVFYGQYELGHMSFLIAKDMTFFTVDAVNVIKKYSTNSFVQQGFLQE</sequence>
<gene>
    <name evidence="11" type="primary">Contig12757.g13606</name>
    <name evidence="11" type="ORF">STYLEM_5300</name>
</gene>
<feature type="active site" description="Nucleophile" evidence="8">
    <location>
        <position position="181"/>
    </location>
</feature>